<feature type="transmembrane region" description="Helical" evidence="6">
    <location>
        <begin position="101"/>
        <end position="122"/>
    </location>
</feature>
<gene>
    <name evidence="7" type="ORF">GC105_14585</name>
</gene>
<dbReference type="RefSeq" id="WP_152806317.1">
    <property type="nucleotide sequence ID" value="NZ_WHNX01000035.1"/>
</dbReference>
<evidence type="ECO:0000256" key="3">
    <source>
        <dbReference type="ARBA" id="ARBA00022692"/>
    </source>
</evidence>
<evidence type="ECO:0000256" key="2">
    <source>
        <dbReference type="ARBA" id="ARBA00022475"/>
    </source>
</evidence>
<keyword evidence="2" id="KW-1003">Cell membrane</keyword>
<dbReference type="InterPro" id="IPR005598">
    <property type="entry name" value="ATP_synth_I"/>
</dbReference>
<name>A0A6A7KBS9_9FIRM</name>
<comment type="subcellular location">
    <subcellularLocation>
        <location evidence="1">Cell membrane</location>
        <topology evidence="1">Multi-pass membrane protein</topology>
    </subcellularLocation>
</comment>
<keyword evidence="4 6" id="KW-1133">Transmembrane helix</keyword>
<dbReference type="EMBL" id="WHNX01000035">
    <property type="protein sequence ID" value="MPW27009.1"/>
    <property type="molecule type" value="Genomic_DNA"/>
</dbReference>
<keyword evidence="5 6" id="KW-0472">Membrane</keyword>
<organism evidence="7 8">
    <name type="scientific">Alkalibaculum sporogenes</name>
    <dbReference type="NCBI Taxonomy" id="2655001"/>
    <lineage>
        <taxon>Bacteria</taxon>
        <taxon>Bacillati</taxon>
        <taxon>Bacillota</taxon>
        <taxon>Clostridia</taxon>
        <taxon>Eubacteriales</taxon>
        <taxon>Eubacteriaceae</taxon>
        <taxon>Alkalibaculum</taxon>
    </lineage>
</organism>
<evidence type="ECO:0000313" key="7">
    <source>
        <dbReference type="EMBL" id="MPW27009.1"/>
    </source>
</evidence>
<protein>
    <submittedName>
        <fullName evidence="7">ATP synthase subunit I</fullName>
    </submittedName>
</protein>
<comment type="caution">
    <text evidence="7">The sequence shown here is derived from an EMBL/GenBank/DDBJ whole genome shotgun (WGS) entry which is preliminary data.</text>
</comment>
<evidence type="ECO:0000256" key="1">
    <source>
        <dbReference type="ARBA" id="ARBA00004651"/>
    </source>
</evidence>
<keyword evidence="3 6" id="KW-0812">Transmembrane</keyword>
<dbReference type="AlphaFoldDB" id="A0A6A7KBS9"/>
<sequence length="125" mass="13950">MIQINNKNLENKVLIIRTIVVAGIVCALALFTKDPIPFIIGVFFGVTFSILSFRLLDLTLKKSVNMPPKRAERYVASRYMLRYLLTGAIIYVSISNTSLNVLGSIVGLMILKLVITVSNALYKEQ</sequence>
<proteinExistence type="predicted"/>
<evidence type="ECO:0000256" key="5">
    <source>
        <dbReference type="ARBA" id="ARBA00023136"/>
    </source>
</evidence>
<evidence type="ECO:0000313" key="8">
    <source>
        <dbReference type="Proteomes" id="UP000440004"/>
    </source>
</evidence>
<feature type="transmembrane region" description="Helical" evidence="6">
    <location>
        <begin position="79"/>
        <end position="95"/>
    </location>
</feature>
<dbReference type="Pfam" id="PF03899">
    <property type="entry name" value="ATP-synt_I"/>
    <property type="match status" value="1"/>
</dbReference>
<evidence type="ECO:0000256" key="4">
    <source>
        <dbReference type="ARBA" id="ARBA00022989"/>
    </source>
</evidence>
<dbReference type="GO" id="GO:0005886">
    <property type="term" value="C:plasma membrane"/>
    <property type="evidence" value="ECO:0007669"/>
    <property type="project" value="UniProtKB-SubCell"/>
</dbReference>
<reference evidence="7 8" key="1">
    <citation type="submission" date="2019-10" db="EMBL/GenBank/DDBJ databases">
        <title>Alkalibaculum tamaniensis sp.nov., a new alkaliphilic acetogen, isolated on methoxylated aromatics from a mud volcano.</title>
        <authorList>
            <person name="Khomyakova M.A."/>
            <person name="Merkel A.Y."/>
            <person name="Bonch-Osmolovskaya E.A."/>
            <person name="Slobodkin A.I."/>
        </authorList>
    </citation>
    <scope>NUCLEOTIDE SEQUENCE [LARGE SCALE GENOMIC DNA]</scope>
    <source>
        <strain evidence="7 8">M08DMB</strain>
    </source>
</reference>
<dbReference type="Proteomes" id="UP000440004">
    <property type="component" value="Unassembled WGS sequence"/>
</dbReference>
<feature type="transmembrane region" description="Helical" evidence="6">
    <location>
        <begin position="38"/>
        <end position="58"/>
    </location>
</feature>
<feature type="transmembrane region" description="Helical" evidence="6">
    <location>
        <begin position="12"/>
        <end position="32"/>
    </location>
</feature>
<evidence type="ECO:0000256" key="6">
    <source>
        <dbReference type="SAM" id="Phobius"/>
    </source>
</evidence>
<accession>A0A6A7KBS9</accession>
<keyword evidence="8" id="KW-1185">Reference proteome</keyword>